<name>X0YWY4_9ZZZZ</name>
<feature type="non-terminal residue" evidence="2">
    <location>
        <position position="47"/>
    </location>
</feature>
<protein>
    <submittedName>
        <fullName evidence="2">Uncharacterized protein</fullName>
    </submittedName>
</protein>
<dbReference type="AlphaFoldDB" id="X0YWY4"/>
<organism evidence="2">
    <name type="scientific">marine sediment metagenome</name>
    <dbReference type="NCBI Taxonomy" id="412755"/>
    <lineage>
        <taxon>unclassified sequences</taxon>
        <taxon>metagenomes</taxon>
        <taxon>ecological metagenomes</taxon>
    </lineage>
</organism>
<dbReference type="EMBL" id="BARS01053377">
    <property type="protein sequence ID" value="GAG51072.1"/>
    <property type="molecule type" value="Genomic_DNA"/>
</dbReference>
<keyword evidence="1" id="KW-1133">Transmembrane helix</keyword>
<gene>
    <name evidence="2" type="ORF">S01H1_79214</name>
</gene>
<accession>X0YWY4</accession>
<comment type="caution">
    <text evidence="2">The sequence shown here is derived from an EMBL/GenBank/DDBJ whole genome shotgun (WGS) entry which is preliminary data.</text>
</comment>
<proteinExistence type="predicted"/>
<feature type="transmembrane region" description="Helical" evidence="1">
    <location>
        <begin position="25"/>
        <end position="44"/>
    </location>
</feature>
<reference evidence="2" key="1">
    <citation type="journal article" date="2014" name="Front. Microbiol.">
        <title>High frequency of phylogenetically diverse reductive dehalogenase-homologous genes in deep subseafloor sedimentary metagenomes.</title>
        <authorList>
            <person name="Kawai M."/>
            <person name="Futagami T."/>
            <person name="Toyoda A."/>
            <person name="Takaki Y."/>
            <person name="Nishi S."/>
            <person name="Hori S."/>
            <person name="Arai W."/>
            <person name="Tsubouchi T."/>
            <person name="Morono Y."/>
            <person name="Uchiyama I."/>
            <person name="Ito T."/>
            <person name="Fujiyama A."/>
            <person name="Inagaki F."/>
            <person name="Takami H."/>
        </authorList>
    </citation>
    <scope>NUCLEOTIDE SEQUENCE</scope>
    <source>
        <strain evidence="2">Expedition CK06-06</strain>
    </source>
</reference>
<sequence length="47" mass="5230">MTSPTPPSLEYAGPVRRLRAGRPKWLRYLPVTVFLAAVSLMMFAPLA</sequence>
<evidence type="ECO:0000256" key="1">
    <source>
        <dbReference type="SAM" id="Phobius"/>
    </source>
</evidence>
<evidence type="ECO:0000313" key="2">
    <source>
        <dbReference type="EMBL" id="GAG51072.1"/>
    </source>
</evidence>
<keyword evidence="1" id="KW-0472">Membrane</keyword>
<keyword evidence="1" id="KW-0812">Transmembrane</keyword>